<dbReference type="InterPro" id="IPR003439">
    <property type="entry name" value="ABC_transporter-like_ATP-bd"/>
</dbReference>
<dbReference type="PROSITE" id="PS00211">
    <property type="entry name" value="ABC_TRANSPORTER_1"/>
    <property type="match status" value="1"/>
</dbReference>
<dbReference type="CDD" id="cd03255">
    <property type="entry name" value="ABC_MJ0796_LolCDE_FtsE"/>
    <property type="match status" value="1"/>
</dbReference>
<dbReference type="PROSITE" id="PS50893">
    <property type="entry name" value="ABC_TRANSPORTER_2"/>
    <property type="match status" value="1"/>
</dbReference>
<dbReference type="InterPro" id="IPR015854">
    <property type="entry name" value="ABC_transpr_LolD-like"/>
</dbReference>
<keyword evidence="2" id="KW-0547">Nucleotide-binding</keyword>
<dbReference type="SUPFAM" id="SSF52540">
    <property type="entry name" value="P-loop containing nucleoside triphosphate hydrolases"/>
    <property type="match status" value="1"/>
</dbReference>
<keyword evidence="1" id="KW-0813">Transport</keyword>
<gene>
    <name evidence="5" type="ORF">J8C06_10735</name>
</gene>
<dbReference type="Proteomes" id="UP000676506">
    <property type="component" value="Chromosome 1"/>
</dbReference>
<dbReference type="InterPro" id="IPR027417">
    <property type="entry name" value="P-loop_NTPase"/>
</dbReference>
<dbReference type="InterPro" id="IPR003593">
    <property type="entry name" value="AAA+_ATPase"/>
</dbReference>
<feature type="domain" description="ABC transporter" evidence="4">
    <location>
        <begin position="4"/>
        <end position="217"/>
    </location>
</feature>
<sequence>MLDIRNLRLAYSSPDGEPPTPVIDTPDWSVAAGAQVALVGASGSGKTTLLNLIAGIVLPDSGEVRLDNTDITRLNEAHRDRFRADNIGYIFQSVHLLPAFTALENVALGMKFAANRAGTAHALDLLEKVGLRERARYFPRQLSAGQQQRVGIARALANRPKLVLADEPTSALDSRNRDAVLDLMQRLCTDIGAALIVVTHDEAVARRFPTTLHLSDINRVN</sequence>
<organism evidence="5 6">
    <name type="scientific">Chloracidobacterium validum</name>
    <dbReference type="NCBI Taxonomy" id="2821543"/>
    <lineage>
        <taxon>Bacteria</taxon>
        <taxon>Pseudomonadati</taxon>
        <taxon>Acidobacteriota</taxon>
        <taxon>Terriglobia</taxon>
        <taxon>Terriglobales</taxon>
        <taxon>Acidobacteriaceae</taxon>
        <taxon>Chloracidobacterium</taxon>
    </lineage>
</organism>
<dbReference type="GO" id="GO:0005524">
    <property type="term" value="F:ATP binding"/>
    <property type="evidence" value="ECO:0007669"/>
    <property type="project" value="UniProtKB-KW"/>
</dbReference>
<proteinExistence type="predicted"/>
<reference evidence="5 6" key="1">
    <citation type="submission" date="2021-03" db="EMBL/GenBank/DDBJ databases">
        <title>Genomic and phenotypic characterization of Chloracidobacterium isolates provides evidence for multiple species.</title>
        <authorList>
            <person name="Saini M.K."/>
            <person name="Costas A.M.G."/>
            <person name="Tank M."/>
            <person name="Bryant D.A."/>
        </authorList>
    </citation>
    <scope>NUCLEOTIDE SEQUENCE [LARGE SCALE GENOMIC DNA]</scope>
    <source>
        <strain evidence="5 6">BV2-C</strain>
    </source>
</reference>
<protein>
    <submittedName>
        <fullName evidence="5">ABC transporter ATP-binding protein</fullName>
    </submittedName>
</protein>
<dbReference type="SMART" id="SM00382">
    <property type="entry name" value="AAA"/>
    <property type="match status" value="1"/>
</dbReference>
<evidence type="ECO:0000259" key="4">
    <source>
        <dbReference type="PROSITE" id="PS50893"/>
    </source>
</evidence>
<evidence type="ECO:0000256" key="1">
    <source>
        <dbReference type="ARBA" id="ARBA00022448"/>
    </source>
</evidence>
<dbReference type="InterPro" id="IPR017911">
    <property type="entry name" value="MacB-like_ATP-bd"/>
</dbReference>
<accession>A0ABX8B7Y0</accession>
<dbReference type="RefSeq" id="WP_211428685.1">
    <property type="nucleotide sequence ID" value="NZ_CP072648.1"/>
</dbReference>
<dbReference type="Pfam" id="PF00005">
    <property type="entry name" value="ABC_tran"/>
    <property type="match status" value="1"/>
</dbReference>
<dbReference type="Gene3D" id="3.40.50.300">
    <property type="entry name" value="P-loop containing nucleotide triphosphate hydrolases"/>
    <property type="match status" value="1"/>
</dbReference>
<dbReference type="InterPro" id="IPR017871">
    <property type="entry name" value="ABC_transporter-like_CS"/>
</dbReference>
<dbReference type="PANTHER" id="PTHR24220:SF659">
    <property type="entry name" value="TRANSPORTER, PUTATIVE-RELATED"/>
    <property type="match status" value="1"/>
</dbReference>
<evidence type="ECO:0000313" key="6">
    <source>
        <dbReference type="Proteomes" id="UP000676506"/>
    </source>
</evidence>
<evidence type="ECO:0000256" key="3">
    <source>
        <dbReference type="ARBA" id="ARBA00022840"/>
    </source>
</evidence>
<keyword evidence="6" id="KW-1185">Reference proteome</keyword>
<evidence type="ECO:0000313" key="5">
    <source>
        <dbReference type="EMBL" id="QUW02794.1"/>
    </source>
</evidence>
<dbReference type="EMBL" id="CP072648">
    <property type="protein sequence ID" value="QUW02794.1"/>
    <property type="molecule type" value="Genomic_DNA"/>
</dbReference>
<name>A0ABX8B7Y0_9BACT</name>
<keyword evidence="3 5" id="KW-0067">ATP-binding</keyword>
<evidence type="ECO:0000256" key="2">
    <source>
        <dbReference type="ARBA" id="ARBA00022741"/>
    </source>
</evidence>
<dbReference type="PANTHER" id="PTHR24220">
    <property type="entry name" value="IMPORT ATP-BINDING PROTEIN"/>
    <property type="match status" value="1"/>
</dbReference>